<dbReference type="RefSeq" id="WP_379012502.1">
    <property type="nucleotide sequence ID" value="NZ_JBHSDC010000003.1"/>
</dbReference>
<keyword evidence="2" id="KW-1185">Reference proteome</keyword>
<comment type="caution">
    <text evidence="1">The sequence shown here is derived from an EMBL/GenBank/DDBJ whole genome shotgun (WGS) entry which is preliminary data.</text>
</comment>
<name>A0ABV8PWG1_9BACT</name>
<organism evidence="1 2">
    <name type="scientific">Parasediminibacterium paludis</name>
    <dbReference type="NCBI Taxonomy" id="908966"/>
    <lineage>
        <taxon>Bacteria</taxon>
        <taxon>Pseudomonadati</taxon>
        <taxon>Bacteroidota</taxon>
        <taxon>Chitinophagia</taxon>
        <taxon>Chitinophagales</taxon>
        <taxon>Chitinophagaceae</taxon>
        <taxon>Parasediminibacterium</taxon>
    </lineage>
</organism>
<dbReference type="EMBL" id="JBHSDC010000003">
    <property type="protein sequence ID" value="MFC4231115.1"/>
    <property type="molecule type" value="Genomic_DNA"/>
</dbReference>
<evidence type="ECO:0000313" key="1">
    <source>
        <dbReference type="EMBL" id="MFC4231115.1"/>
    </source>
</evidence>
<proteinExistence type="predicted"/>
<accession>A0ABV8PWG1</accession>
<gene>
    <name evidence="1" type="ORF">ACFOW1_04390</name>
</gene>
<dbReference type="Proteomes" id="UP001595906">
    <property type="component" value="Unassembled WGS sequence"/>
</dbReference>
<sequence>MPINPFDSTITYALNQVVHTSQHFDELVVFLSNCQLLKGGVLITAL</sequence>
<evidence type="ECO:0000313" key="2">
    <source>
        <dbReference type="Proteomes" id="UP001595906"/>
    </source>
</evidence>
<protein>
    <submittedName>
        <fullName evidence="1">Uncharacterized protein</fullName>
    </submittedName>
</protein>
<reference evidence="2" key="1">
    <citation type="journal article" date="2019" name="Int. J. Syst. Evol. Microbiol.">
        <title>The Global Catalogue of Microorganisms (GCM) 10K type strain sequencing project: providing services to taxonomists for standard genome sequencing and annotation.</title>
        <authorList>
            <consortium name="The Broad Institute Genomics Platform"/>
            <consortium name="The Broad Institute Genome Sequencing Center for Infectious Disease"/>
            <person name="Wu L."/>
            <person name="Ma J."/>
        </authorList>
    </citation>
    <scope>NUCLEOTIDE SEQUENCE [LARGE SCALE GENOMIC DNA]</scope>
    <source>
        <strain evidence="2">CECT 8010</strain>
    </source>
</reference>